<dbReference type="PANTHER" id="PTHR43375">
    <property type="entry name" value="OROTIDINE 5'-PHOSPHATE DECARBOXYLASE"/>
    <property type="match status" value="1"/>
</dbReference>
<keyword evidence="3" id="KW-0210">Decarboxylase</keyword>
<dbReference type="InterPro" id="IPR001754">
    <property type="entry name" value="OMPdeCOase_dom"/>
</dbReference>
<comment type="caution">
    <text evidence="9">The sequence shown here is derived from an EMBL/GenBank/DDBJ whole genome shotgun (WGS) entry which is preliminary data.</text>
</comment>
<dbReference type="SUPFAM" id="SSF51366">
    <property type="entry name" value="Ribulose-phoshate binding barrel"/>
    <property type="match status" value="1"/>
</dbReference>
<evidence type="ECO:0000256" key="1">
    <source>
        <dbReference type="ARBA" id="ARBA00004861"/>
    </source>
</evidence>
<dbReference type="GO" id="GO:0006207">
    <property type="term" value="P:'de novo' pyrimidine nucleobase biosynthetic process"/>
    <property type="evidence" value="ECO:0007669"/>
    <property type="project" value="InterPro"/>
</dbReference>
<dbReference type="NCBIfam" id="TIGR02127">
    <property type="entry name" value="pyrF_sub2"/>
    <property type="match status" value="1"/>
</dbReference>
<evidence type="ECO:0000256" key="3">
    <source>
        <dbReference type="ARBA" id="ARBA00022793"/>
    </source>
</evidence>
<dbReference type="InterPro" id="IPR013785">
    <property type="entry name" value="Aldolase_TIM"/>
</dbReference>
<reference evidence="9 10" key="1">
    <citation type="journal article" date="2016" name="Nat. Commun.">
        <title>Thousands of microbial genomes shed light on interconnected biogeochemical processes in an aquifer system.</title>
        <authorList>
            <person name="Anantharaman K."/>
            <person name="Brown C.T."/>
            <person name="Hug L.A."/>
            <person name="Sharon I."/>
            <person name="Castelle C.J."/>
            <person name="Probst A.J."/>
            <person name="Thomas B.C."/>
            <person name="Singh A."/>
            <person name="Wilkins M.J."/>
            <person name="Karaoz U."/>
            <person name="Brodie E.L."/>
            <person name="Williams K.H."/>
            <person name="Hubbard S.S."/>
            <person name="Banfield J.F."/>
        </authorList>
    </citation>
    <scope>NUCLEOTIDE SEQUENCE [LARGE SCALE GENOMIC DNA]</scope>
</reference>
<comment type="catalytic activity">
    <reaction evidence="6">
        <text>orotidine 5'-phosphate + H(+) = UMP + CO2</text>
        <dbReference type="Rhea" id="RHEA:11596"/>
        <dbReference type="ChEBI" id="CHEBI:15378"/>
        <dbReference type="ChEBI" id="CHEBI:16526"/>
        <dbReference type="ChEBI" id="CHEBI:57538"/>
        <dbReference type="ChEBI" id="CHEBI:57865"/>
        <dbReference type="EC" id="4.1.1.23"/>
    </reaction>
</comment>
<dbReference type="GO" id="GO:0004590">
    <property type="term" value="F:orotidine-5'-phosphate decarboxylase activity"/>
    <property type="evidence" value="ECO:0007669"/>
    <property type="project" value="UniProtKB-UniRule"/>
</dbReference>
<dbReference type="SMART" id="SM00934">
    <property type="entry name" value="OMPdecase"/>
    <property type="match status" value="1"/>
</dbReference>
<dbReference type="InterPro" id="IPR011060">
    <property type="entry name" value="RibuloseP-bd_barrel"/>
</dbReference>
<dbReference type="EC" id="4.1.1.23" evidence="7"/>
<dbReference type="PANTHER" id="PTHR43375:SF1">
    <property type="entry name" value="OROTIDINE 5'-PHOSPHATE DECARBOXYLASE"/>
    <property type="match status" value="1"/>
</dbReference>
<evidence type="ECO:0000256" key="7">
    <source>
        <dbReference type="NCBIfam" id="TIGR02127"/>
    </source>
</evidence>
<evidence type="ECO:0000256" key="2">
    <source>
        <dbReference type="ARBA" id="ARBA00008847"/>
    </source>
</evidence>
<comment type="pathway">
    <text evidence="1">Pyrimidine metabolism; UMP biosynthesis via de novo pathway; UMP from orotate: step 2/2.</text>
</comment>
<dbReference type="Proteomes" id="UP000178826">
    <property type="component" value="Unassembled WGS sequence"/>
</dbReference>
<comment type="similarity">
    <text evidence="2">Belongs to the OMP decarboxylase family. Type 2 subfamily.</text>
</comment>
<dbReference type="UniPathway" id="UPA00070">
    <property type="reaction ID" value="UER00120"/>
</dbReference>
<accession>A0A1G2IBI1</accession>
<dbReference type="EMBL" id="MHOZ01000044">
    <property type="protein sequence ID" value="OGZ72122.1"/>
    <property type="molecule type" value="Genomic_DNA"/>
</dbReference>
<evidence type="ECO:0000256" key="5">
    <source>
        <dbReference type="ARBA" id="ARBA00023239"/>
    </source>
</evidence>
<gene>
    <name evidence="9" type="ORF">A2998_00160</name>
</gene>
<evidence type="ECO:0000313" key="10">
    <source>
        <dbReference type="Proteomes" id="UP000178826"/>
    </source>
</evidence>
<evidence type="ECO:0000256" key="4">
    <source>
        <dbReference type="ARBA" id="ARBA00022975"/>
    </source>
</evidence>
<keyword evidence="4" id="KW-0665">Pyrimidine biosynthesis</keyword>
<protein>
    <recommendedName>
        <fullName evidence="7">Orotidine-5'-phosphate decarboxylase</fullName>
        <ecNumber evidence="7">4.1.1.23</ecNumber>
    </recommendedName>
</protein>
<feature type="domain" description="Orotidine 5'-phosphate decarboxylase" evidence="8">
    <location>
        <begin position="20"/>
        <end position="282"/>
    </location>
</feature>
<dbReference type="AlphaFoldDB" id="A0A1G2IBI1"/>
<dbReference type="Pfam" id="PF00215">
    <property type="entry name" value="OMPdecase"/>
    <property type="match status" value="1"/>
</dbReference>
<dbReference type="Gene3D" id="3.20.20.70">
    <property type="entry name" value="Aldolase class I"/>
    <property type="match status" value="1"/>
</dbReference>
<evidence type="ECO:0000256" key="6">
    <source>
        <dbReference type="ARBA" id="ARBA00049157"/>
    </source>
</evidence>
<dbReference type="GO" id="GO:0044205">
    <property type="term" value="P:'de novo' UMP biosynthetic process"/>
    <property type="evidence" value="ECO:0007669"/>
    <property type="project" value="UniProtKB-UniPathway"/>
</dbReference>
<evidence type="ECO:0000313" key="9">
    <source>
        <dbReference type="EMBL" id="OGZ72122.1"/>
    </source>
</evidence>
<dbReference type="InterPro" id="IPR011995">
    <property type="entry name" value="OMPdecase_type-2"/>
</dbReference>
<sequence length="297" mass="32949">MAERNFREMLAKRQQKVNSLVCVGLDPLPEKLPEYLKNQKDSLPRDIEIWMGNIAVATAPFASMFKPQSAHWEAIPGGVEALIRLVKRIHQMFPDIPVFLDCKRGDIDRTQERYRVAHFDLDGADGVNFSPYMGKSCMAGLVDKEHLGRALVGLCYTSNPSAREVQDVLVEYVGVQMPYWQFIARRTLQWACELEVVENAGLVMAAAYESPKDSGNIYSEHLTICRQLVGKRLWFLIPGIGTQGGFIKETVKSAYAGPGSIAINSSSEIIFAGSGEYYATAAAKKAEELRDAINAAL</sequence>
<proteinExistence type="inferred from homology"/>
<name>A0A1G2IBI1_9BACT</name>
<organism evidence="9 10">
    <name type="scientific">Candidatus Staskawiczbacteria bacterium RIFCSPLOWO2_01_FULL_37_25b</name>
    <dbReference type="NCBI Taxonomy" id="1802213"/>
    <lineage>
        <taxon>Bacteria</taxon>
        <taxon>Candidatus Staskawicziibacteriota</taxon>
    </lineage>
</organism>
<keyword evidence="5" id="KW-0456">Lyase</keyword>
<evidence type="ECO:0000259" key="8">
    <source>
        <dbReference type="SMART" id="SM00934"/>
    </source>
</evidence>